<name>A0A1W1HGC4_9BACT</name>
<keyword evidence="2" id="KW-1185">Reference proteome</keyword>
<organism evidence="1 2">
    <name type="scientific">Desulfamplus magnetovallimortis</name>
    <dbReference type="NCBI Taxonomy" id="1246637"/>
    <lineage>
        <taxon>Bacteria</taxon>
        <taxon>Pseudomonadati</taxon>
        <taxon>Thermodesulfobacteriota</taxon>
        <taxon>Desulfobacteria</taxon>
        <taxon>Desulfobacterales</taxon>
        <taxon>Desulfobacteraceae</taxon>
        <taxon>Desulfamplus</taxon>
    </lineage>
</organism>
<evidence type="ECO:0000313" key="1">
    <source>
        <dbReference type="EMBL" id="SLM31529.1"/>
    </source>
</evidence>
<dbReference type="OrthoDB" id="9886517at2"/>
<dbReference type="RefSeq" id="WP_139786672.1">
    <property type="nucleotide sequence ID" value="NZ_LT828541.1"/>
</dbReference>
<sequence>MNIHCFRKRKQITREMECRTCFFRRRCRAFQLWIQPELPFIFKMEGNNKSVFDLQNHISIALDTLYPSEYTQLKKMALKSLPDVEEMDNMTLIRLKMYEILTGKDRK</sequence>
<evidence type="ECO:0000313" key="2">
    <source>
        <dbReference type="Proteomes" id="UP000191931"/>
    </source>
</evidence>
<dbReference type="EMBL" id="FWEV01000276">
    <property type="protein sequence ID" value="SLM31529.1"/>
    <property type="molecule type" value="Genomic_DNA"/>
</dbReference>
<gene>
    <name evidence="1" type="ORF">MTBBW1_350020</name>
</gene>
<accession>A0A1W1HGC4</accession>
<protein>
    <submittedName>
        <fullName evidence="1">Uncharacterized protein</fullName>
    </submittedName>
</protein>
<proteinExistence type="predicted"/>
<reference evidence="1 2" key="1">
    <citation type="submission" date="2017-03" db="EMBL/GenBank/DDBJ databases">
        <authorList>
            <person name="Afonso C.L."/>
            <person name="Miller P.J."/>
            <person name="Scott M.A."/>
            <person name="Spackman E."/>
            <person name="Goraichik I."/>
            <person name="Dimitrov K.M."/>
            <person name="Suarez D.L."/>
            <person name="Swayne D.E."/>
        </authorList>
    </citation>
    <scope>NUCLEOTIDE SEQUENCE [LARGE SCALE GENOMIC DNA]</scope>
    <source>
        <strain evidence="1">PRJEB14757</strain>
    </source>
</reference>
<dbReference type="AlphaFoldDB" id="A0A1W1HGC4"/>
<dbReference type="Proteomes" id="UP000191931">
    <property type="component" value="Unassembled WGS sequence"/>
</dbReference>